<dbReference type="OrthoDB" id="288987at2759"/>
<feature type="region of interest" description="Disordered" evidence="2">
    <location>
        <begin position="35"/>
        <end position="69"/>
    </location>
</feature>
<evidence type="ECO:0000256" key="1">
    <source>
        <dbReference type="ARBA" id="ARBA00022801"/>
    </source>
</evidence>
<keyword evidence="1" id="KW-0378">Hydrolase</keyword>
<evidence type="ECO:0000256" key="2">
    <source>
        <dbReference type="SAM" id="MobiDB-lite"/>
    </source>
</evidence>
<dbReference type="Gene3D" id="3.90.70.130">
    <property type="match status" value="1"/>
</dbReference>
<evidence type="ECO:0000313" key="5">
    <source>
        <dbReference type="Proteomes" id="UP000019376"/>
    </source>
</evidence>
<dbReference type="STRING" id="933388.S7ZFG2"/>
<proteinExistence type="predicted"/>
<dbReference type="eggNOG" id="KOG4696">
    <property type="taxonomic scope" value="Eukaryota"/>
</dbReference>
<dbReference type="PhylomeDB" id="S7ZFG2"/>
<dbReference type="InterPro" id="IPR012462">
    <property type="entry name" value="UFSP1/2_DUB_cat"/>
</dbReference>
<dbReference type="PANTHER" id="PTHR48153">
    <property type="entry name" value="UFM1-SPECIFIC PROTEASE 2"/>
    <property type="match status" value="1"/>
</dbReference>
<evidence type="ECO:0000313" key="4">
    <source>
        <dbReference type="EMBL" id="EPS27371.1"/>
    </source>
</evidence>
<evidence type="ECO:0000259" key="3">
    <source>
        <dbReference type="Pfam" id="PF07910"/>
    </source>
</evidence>
<feature type="region of interest" description="Disordered" evidence="2">
    <location>
        <begin position="104"/>
        <end position="171"/>
    </location>
</feature>
<keyword evidence="5" id="KW-1185">Reference proteome</keyword>
<dbReference type="Proteomes" id="UP000019376">
    <property type="component" value="Unassembled WGS sequence"/>
</dbReference>
<feature type="compositionally biased region" description="Basic and acidic residues" evidence="2">
    <location>
        <begin position="138"/>
        <end position="149"/>
    </location>
</feature>
<reference evidence="4 5" key="1">
    <citation type="journal article" date="2013" name="PLoS ONE">
        <title>Genomic and secretomic analyses reveal unique features of the lignocellulolytic enzyme system of Penicillium decumbens.</title>
        <authorList>
            <person name="Liu G."/>
            <person name="Zhang L."/>
            <person name="Wei X."/>
            <person name="Zou G."/>
            <person name="Qin Y."/>
            <person name="Ma L."/>
            <person name="Li J."/>
            <person name="Zheng H."/>
            <person name="Wang S."/>
            <person name="Wang C."/>
            <person name="Xun L."/>
            <person name="Zhao G.-P."/>
            <person name="Zhou Z."/>
            <person name="Qu Y."/>
        </authorList>
    </citation>
    <scope>NUCLEOTIDE SEQUENCE [LARGE SCALE GENOMIC DNA]</scope>
    <source>
        <strain evidence="5">114-2 / CGMCC 5302</strain>
    </source>
</reference>
<gene>
    <name evidence="4" type="ORF">PDE_02314</name>
</gene>
<sequence length="485" mass="54022">MNQSEALSCPFCPFSDTDASFLEMHIDHCHPENGDWHRESHQPEVDAWSNARSHSQSPREADEDPTEKYVDCPHGCGETVTTAELSTHLDLHLAEGIAFEDGETDSAPYIADDSANTDDYDLPLGKEDELDLQGALEGGKRGSGRDMARRNNVTKPAKAKSPPRHRGEDGAMRLGRAELGPHAHEKKMPSWLKHLLEKGGRTSKQTHITSDGKLARQTTVENETDKLIPVILRLCEQDKTVQRAFLCNPKVRHICKLSREGGFCGYRNIQMLISYINKTQALGHSHFPHGIPSILELQDLIEQAWDMGFNSTGRTETGGIKGTRKFIGTPEAQALFQSLEIPCDASSLASSDRLPAHDQLYMEVANYFRAACPVDNESIKVFQTDLPPIYFQHDGHSMTIIGFEIRDDGSANLLVFDPMFKTSPAMQRLIGTSAKSDHPARLLKAYRRGNRYLQKYKLFELLKLIPIPGDEPSKTGTKTGSSIMM</sequence>
<dbReference type="GO" id="GO:0019783">
    <property type="term" value="F:ubiquitin-like protein peptidase activity"/>
    <property type="evidence" value="ECO:0007669"/>
    <property type="project" value="TreeGrafter"/>
</dbReference>
<dbReference type="AlphaFoldDB" id="S7ZFG2"/>
<organism evidence="4 5">
    <name type="scientific">Penicillium oxalicum (strain 114-2 / CGMCC 5302)</name>
    <name type="common">Penicillium decumbens</name>
    <dbReference type="NCBI Taxonomy" id="933388"/>
    <lineage>
        <taxon>Eukaryota</taxon>
        <taxon>Fungi</taxon>
        <taxon>Dikarya</taxon>
        <taxon>Ascomycota</taxon>
        <taxon>Pezizomycotina</taxon>
        <taxon>Eurotiomycetes</taxon>
        <taxon>Eurotiomycetidae</taxon>
        <taxon>Eurotiales</taxon>
        <taxon>Aspergillaceae</taxon>
        <taxon>Penicillium</taxon>
    </lineage>
</organism>
<dbReference type="PANTHER" id="PTHR48153:SF4">
    <property type="entry name" value="UBIQUITIN CARBOXYL-TERMINAL HYDROLASE MUG105"/>
    <property type="match status" value="1"/>
</dbReference>
<name>S7ZFG2_PENO1</name>
<feature type="compositionally biased region" description="Basic and acidic residues" evidence="2">
    <location>
        <begin position="35"/>
        <end position="44"/>
    </location>
</feature>
<dbReference type="Pfam" id="PF07910">
    <property type="entry name" value="Peptidase_C78"/>
    <property type="match status" value="1"/>
</dbReference>
<dbReference type="EMBL" id="KB644410">
    <property type="protein sequence ID" value="EPS27371.1"/>
    <property type="molecule type" value="Genomic_DNA"/>
</dbReference>
<accession>S7ZFG2</accession>
<feature type="domain" description="UFSP1/2/DUB catalytic" evidence="3">
    <location>
        <begin position="242"/>
        <end position="462"/>
    </location>
</feature>
<dbReference type="HOGENOM" id="CLU_013053_3_0_1"/>
<protein>
    <recommendedName>
        <fullName evidence="3">UFSP1/2/DUB catalytic domain-containing protein</fullName>
    </recommendedName>
</protein>